<feature type="region of interest" description="Disordered" evidence="1">
    <location>
        <begin position="1"/>
        <end position="20"/>
    </location>
</feature>
<feature type="transmembrane region" description="Helical" evidence="2">
    <location>
        <begin position="75"/>
        <end position="95"/>
    </location>
</feature>
<dbReference type="AlphaFoldDB" id="B3EMQ1"/>
<sequence length="106" mass="11807">MCGRSPPAKRNAGEEATSRIQSREKVSFGLEGMRTRAKTDKTCCFIALLHQSYYEHPPLGIVLCEVLGRIIFDRYFFVFSGFIIGSSLFLPGSAISGRAERDPEIC</sequence>
<dbReference type="STRING" id="331678.Cphamn1_0568"/>
<dbReference type="HOGENOM" id="CLU_2218371_0_0_10"/>
<keyword evidence="2" id="KW-0472">Membrane</keyword>
<protein>
    <submittedName>
        <fullName evidence="3">Uncharacterized protein</fullName>
    </submittedName>
</protein>
<reference evidence="3" key="1">
    <citation type="submission" date="2008-06" db="EMBL/GenBank/DDBJ databases">
        <title>Complete sequence of Chlorobium phaeobacteroides BS1.</title>
        <authorList>
            <consortium name="US DOE Joint Genome Institute"/>
            <person name="Lucas S."/>
            <person name="Copeland A."/>
            <person name="Lapidus A."/>
            <person name="Glavina del Rio T."/>
            <person name="Dalin E."/>
            <person name="Tice H."/>
            <person name="Bruce D."/>
            <person name="Goodwin L."/>
            <person name="Pitluck S."/>
            <person name="Schmutz J."/>
            <person name="Larimer F."/>
            <person name="Land M."/>
            <person name="Hauser L."/>
            <person name="Kyrpides N."/>
            <person name="Ovchinnikova G."/>
            <person name="Li T."/>
            <person name="Liu Z."/>
            <person name="Zhao F."/>
            <person name="Overmann J."/>
            <person name="Bryant D.A."/>
            <person name="Richardson P."/>
        </authorList>
    </citation>
    <scope>NUCLEOTIDE SEQUENCE [LARGE SCALE GENOMIC DNA]</scope>
    <source>
        <strain evidence="3">BS1</strain>
    </source>
</reference>
<organism evidence="3">
    <name type="scientific">Chlorobium phaeobacteroides (strain BS1)</name>
    <dbReference type="NCBI Taxonomy" id="331678"/>
    <lineage>
        <taxon>Bacteria</taxon>
        <taxon>Pseudomonadati</taxon>
        <taxon>Chlorobiota</taxon>
        <taxon>Chlorobiia</taxon>
        <taxon>Chlorobiales</taxon>
        <taxon>Chlorobiaceae</taxon>
        <taxon>Chlorobium/Pelodictyon group</taxon>
        <taxon>Chlorobium</taxon>
    </lineage>
</organism>
<feature type="compositionally biased region" description="Basic and acidic residues" evidence="1">
    <location>
        <begin position="11"/>
        <end position="20"/>
    </location>
</feature>
<evidence type="ECO:0000256" key="2">
    <source>
        <dbReference type="SAM" id="Phobius"/>
    </source>
</evidence>
<evidence type="ECO:0000313" key="3">
    <source>
        <dbReference type="EMBL" id="ACE03529.1"/>
    </source>
</evidence>
<accession>B3EMQ1</accession>
<name>B3EMQ1_CHLPB</name>
<keyword evidence="2" id="KW-0812">Transmembrane</keyword>
<dbReference type="KEGG" id="cpb:Cphamn1_0568"/>
<evidence type="ECO:0000256" key="1">
    <source>
        <dbReference type="SAM" id="MobiDB-lite"/>
    </source>
</evidence>
<proteinExistence type="predicted"/>
<keyword evidence="2" id="KW-1133">Transmembrane helix</keyword>
<gene>
    <name evidence="3" type="ordered locus">Cphamn1_0568</name>
</gene>
<dbReference type="EMBL" id="CP001101">
    <property type="protein sequence ID" value="ACE03529.1"/>
    <property type="molecule type" value="Genomic_DNA"/>
</dbReference>